<evidence type="ECO:0000256" key="4">
    <source>
        <dbReference type="ARBA" id="ARBA00022989"/>
    </source>
</evidence>
<evidence type="ECO:0000256" key="1">
    <source>
        <dbReference type="ARBA" id="ARBA00004651"/>
    </source>
</evidence>
<accession>A0A8J3E102</accession>
<feature type="transmembrane region" description="Helical" evidence="6">
    <location>
        <begin position="306"/>
        <end position="327"/>
    </location>
</feature>
<dbReference type="EMBL" id="BMIR01000034">
    <property type="protein sequence ID" value="GGE56238.1"/>
    <property type="molecule type" value="Genomic_DNA"/>
</dbReference>
<feature type="transmembrane region" description="Helical" evidence="6">
    <location>
        <begin position="369"/>
        <end position="392"/>
    </location>
</feature>
<evidence type="ECO:0000313" key="8">
    <source>
        <dbReference type="Proteomes" id="UP000628775"/>
    </source>
</evidence>
<feature type="transmembrane region" description="Helical" evidence="6">
    <location>
        <begin position="106"/>
        <end position="129"/>
    </location>
</feature>
<dbReference type="InterPro" id="IPR011701">
    <property type="entry name" value="MFS"/>
</dbReference>
<keyword evidence="3 6" id="KW-0812">Transmembrane</keyword>
<dbReference type="Proteomes" id="UP000628775">
    <property type="component" value="Unassembled WGS sequence"/>
</dbReference>
<keyword evidence="2" id="KW-1003">Cell membrane</keyword>
<evidence type="ECO:0000313" key="7">
    <source>
        <dbReference type="EMBL" id="GGE56238.1"/>
    </source>
</evidence>
<keyword evidence="4 6" id="KW-1133">Transmembrane helix</keyword>
<feature type="transmembrane region" description="Helical" evidence="6">
    <location>
        <begin position="219"/>
        <end position="242"/>
    </location>
</feature>
<dbReference type="RefSeq" id="WP_188698897.1">
    <property type="nucleotide sequence ID" value="NZ_BMIR01000034.1"/>
</dbReference>
<keyword evidence="8" id="KW-1185">Reference proteome</keyword>
<evidence type="ECO:0000256" key="6">
    <source>
        <dbReference type="SAM" id="Phobius"/>
    </source>
</evidence>
<feature type="transmembrane region" description="Helical" evidence="6">
    <location>
        <begin position="150"/>
        <end position="171"/>
    </location>
</feature>
<feature type="transmembrane region" description="Helical" evidence="6">
    <location>
        <begin position="48"/>
        <end position="67"/>
    </location>
</feature>
<gene>
    <name evidence="7" type="ORF">GCM10011391_39040</name>
</gene>
<evidence type="ECO:0000256" key="5">
    <source>
        <dbReference type="ARBA" id="ARBA00023136"/>
    </source>
</evidence>
<dbReference type="Pfam" id="PF07690">
    <property type="entry name" value="MFS_1"/>
    <property type="match status" value="1"/>
</dbReference>
<organism evidence="7 8">
    <name type="scientific">Pullulanibacillus camelliae</name>
    <dbReference type="NCBI Taxonomy" id="1707096"/>
    <lineage>
        <taxon>Bacteria</taxon>
        <taxon>Bacillati</taxon>
        <taxon>Bacillota</taxon>
        <taxon>Bacilli</taxon>
        <taxon>Bacillales</taxon>
        <taxon>Sporolactobacillaceae</taxon>
        <taxon>Pullulanibacillus</taxon>
    </lineage>
</organism>
<dbReference type="PANTHER" id="PTHR23513:SF11">
    <property type="entry name" value="STAPHYLOFERRIN A TRANSPORTER"/>
    <property type="match status" value="1"/>
</dbReference>
<reference evidence="7" key="1">
    <citation type="journal article" date="2014" name="Int. J. Syst. Evol. Microbiol.">
        <title>Complete genome sequence of Corynebacterium casei LMG S-19264T (=DSM 44701T), isolated from a smear-ripened cheese.</title>
        <authorList>
            <consortium name="US DOE Joint Genome Institute (JGI-PGF)"/>
            <person name="Walter F."/>
            <person name="Albersmeier A."/>
            <person name="Kalinowski J."/>
            <person name="Ruckert C."/>
        </authorList>
    </citation>
    <scope>NUCLEOTIDE SEQUENCE</scope>
    <source>
        <strain evidence="7">CGMCC 1.15371</strain>
    </source>
</reference>
<comment type="subcellular location">
    <subcellularLocation>
        <location evidence="1">Cell membrane</location>
        <topology evidence="1">Multi-pass membrane protein</topology>
    </subcellularLocation>
</comment>
<feature type="transmembrane region" description="Helical" evidence="6">
    <location>
        <begin position="79"/>
        <end position="100"/>
    </location>
</feature>
<dbReference type="GO" id="GO:0022857">
    <property type="term" value="F:transmembrane transporter activity"/>
    <property type="evidence" value="ECO:0007669"/>
    <property type="project" value="InterPro"/>
</dbReference>
<dbReference type="PANTHER" id="PTHR23513">
    <property type="entry name" value="INTEGRAL MEMBRANE EFFLUX PROTEIN-RELATED"/>
    <property type="match status" value="1"/>
</dbReference>
<evidence type="ECO:0000256" key="2">
    <source>
        <dbReference type="ARBA" id="ARBA00022475"/>
    </source>
</evidence>
<dbReference type="InterPro" id="IPR036259">
    <property type="entry name" value="MFS_trans_sf"/>
</dbReference>
<dbReference type="AlphaFoldDB" id="A0A8J3E102"/>
<sequence>MMKMEKGPLASRQFRWFYMGHTVSLFGSSMTPVALAFAVLQVHQGQHLLGNILAAQILPSILMLLIGGSIADRYHRDRLILLSNFVSGSAQTGIAIVVIIGANPYWLFPLAILNGVLEAFTSPAMRGIIPEIVDSQDIKQANAFLGTSRSAAKIVGPILSGIFAAILGGGWGIAIDAASFFIACACMIPVHIPSRSIVTKDQSLLQQMREGWGYFKCHRWLWSITCAFALMNPVQMGAWQVLGPIIAKYSFGSAGWGLTLSMRAVGLLIASLVMFRIQLRRPLLGTMLATSLAGIPMIILGQGFPLTILIFFTIVAGIGSSISGMTWDTSLQQAIPEKMLSRVCAFDDFGSFVTISMGEILAVPLAQKFSYPSVATVGGGVFIIAALLPLLVGRVRRMTPEDLPIHKLEGIQLLQNKRNQC</sequence>
<name>A0A8J3E102_9BACL</name>
<dbReference type="GO" id="GO:0005886">
    <property type="term" value="C:plasma membrane"/>
    <property type="evidence" value="ECO:0007669"/>
    <property type="project" value="UniProtKB-SubCell"/>
</dbReference>
<dbReference type="SUPFAM" id="SSF103473">
    <property type="entry name" value="MFS general substrate transporter"/>
    <property type="match status" value="1"/>
</dbReference>
<evidence type="ECO:0000256" key="3">
    <source>
        <dbReference type="ARBA" id="ARBA00022692"/>
    </source>
</evidence>
<feature type="transmembrane region" description="Helical" evidence="6">
    <location>
        <begin position="254"/>
        <end position="275"/>
    </location>
</feature>
<reference evidence="7" key="2">
    <citation type="submission" date="2020-09" db="EMBL/GenBank/DDBJ databases">
        <authorList>
            <person name="Sun Q."/>
            <person name="Zhou Y."/>
        </authorList>
    </citation>
    <scope>NUCLEOTIDE SEQUENCE</scope>
    <source>
        <strain evidence="7">CGMCC 1.15371</strain>
    </source>
</reference>
<feature type="transmembrane region" description="Helical" evidence="6">
    <location>
        <begin position="177"/>
        <end position="198"/>
    </location>
</feature>
<comment type="caution">
    <text evidence="7">The sequence shown here is derived from an EMBL/GenBank/DDBJ whole genome shotgun (WGS) entry which is preliminary data.</text>
</comment>
<keyword evidence="5 6" id="KW-0472">Membrane</keyword>
<dbReference type="Gene3D" id="1.20.1250.20">
    <property type="entry name" value="MFS general substrate transporter like domains"/>
    <property type="match status" value="1"/>
</dbReference>
<proteinExistence type="predicted"/>
<protein>
    <submittedName>
        <fullName evidence="7">MFS transporter</fullName>
    </submittedName>
</protein>
<dbReference type="CDD" id="cd06173">
    <property type="entry name" value="MFS_MefA_like"/>
    <property type="match status" value="1"/>
</dbReference>